<accession>A0A7R8XM82</accession>
<keyword evidence="6" id="KW-1185">Reference proteome</keyword>
<dbReference type="EMBL" id="LR901522">
    <property type="protein sequence ID" value="CAD7248808.1"/>
    <property type="molecule type" value="Genomic_DNA"/>
</dbReference>
<dbReference type="PRINTS" id="PR00018">
    <property type="entry name" value="KRINGLE"/>
</dbReference>
<dbReference type="PROSITE" id="PS00021">
    <property type="entry name" value="KRINGLE_1"/>
    <property type="match status" value="1"/>
</dbReference>
<dbReference type="Gene3D" id="2.40.20.10">
    <property type="entry name" value="Plasminogen Kringle 4"/>
    <property type="match status" value="1"/>
</dbReference>
<evidence type="ECO:0000256" key="1">
    <source>
        <dbReference type="ARBA" id="ARBA00022572"/>
    </source>
</evidence>
<feature type="disulfide bond" evidence="3">
    <location>
        <begin position="56"/>
        <end position="79"/>
    </location>
</feature>
<feature type="domain" description="Kringle" evidence="4">
    <location>
        <begin position="14"/>
        <end position="84"/>
    </location>
</feature>
<evidence type="ECO:0000256" key="2">
    <source>
        <dbReference type="ARBA" id="ARBA00023157"/>
    </source>
</evidence>
<sequence>MSEAPPEYPECRLTEMGKEYIPWAPYHRVERELLRSIRDTEQGLEGWNLKLDWNYCRNPGFRKRPWCFVSYEDLSWEYCNIPLCKSPNDYT</sequence>
<dbReference type="InterPro" id="IPR018056">
    <property type="entry name" value="Kringle_CS"/>
</dbReference>
<dbReference type="SMART" id="SM00130">
    <property type="entry name" value="KR"/>
    <property type="match status" value="1"/>
</dbReference>
<gene>
    <name evidence="5" type="ORF">DSTB1V02_LOCUS8615</name>
</gene>
<keyword evidence="1 3" id="KW-0420">Kringle</keyword>
<dbReference type="PROSITE" id="PS50070">
    <property type="entry name" value="KRINGLE_2"/>
    <property type="match status" value="1"/>
</dbReference>
<dbReference type="InterPro" id="IPR000001">
    <property type="entry name" value="Kringle"/>
</dbReference>
<organism evidence="5">
    <name type="scientific">Darwinula stevensoni</name>
    <dbReference type="NCBI Taxonomy" id="69355"/>
    <lineage>
        <taxon>Eukaryota</taxon>
        <taxon>Metazoa</taxon>
        <taxon>Ecdysozoa</taxon>
        <taxon>Arthropoda</taxon>
        <taxon>Crustacea</taxon>
        <taxon>Oligostraca</taxon>
        <taxon>Ostracoda</taxon>
        <taxon>Podocopa</taxon>
        <taxon>Podocopida</taxon>
        <taxon>Darwinulocopina</taxon>
        <taxon>Darwinuloidea</taxon>
        <taxon>Darwinulidae</taxon>
        <taxon>Darwinula</taxon>
    </lineage>
</organism>
<dbReference type="OrthoDB" id="41905at2759"/>
<evidence type="ECO:0000313" key="5">
    <source>
        <dbReference type="EMBL" id="CAD7248808.1"/>
    </source>
</evidence>
<comment type="caution">
    <text evidence="3">Lacks conserved residue(s) required for the propagation of feature annotation.</text>
</comment>
<name>A0A7R8XM82_9CRUS</name>
<evidence type="ECO:0000259" key="4">
    <source>
        <dbReference type="PROSITE" id="PS50070"/>
    </source>
</evidence>
<dbReference type="SUPFAM" id="SSF57440">
    <property type="entry name" value="Kringle-like"/>
    <property type="match status" value="1"/>
</dbReference>
<proteinExistence type="predicted"/>
<evidence type="ECO:0000313" key="6">
    <source>
        <dbReference type="Proteomes" id="UP000677054"/>
    </source>
</evidence>
<keyword evidence="2 3" id="KW-1015">Disulfide bond</keyword>
<protein>
    <recommendedName>
        <fullName evidence="4">Kringle domain-containing protein</fullName>
    </recommendedName>
</protein>
<dbReference type="Proteomes" id="UP000677054">
    <property type="component" value="Unassembled WGS sequence"/>
</dbReference>
<reference evidence="5" key="1">
    <citation type="submission" date="2020-11" db="EMBL/GenBank/DDBJ databases">
        <authorList>
            <person name="Tran Van P."/>
        </authorList>
    </citation>
    <scope>NUCLEOTIDE SEQUENCE</scope>
</reference>
<dbReference type="AlphaFoldDB" id="A0A7R8XM82"/>
<evidence type="ECO:0000256" key="3">
    <source>
        <dbReference type="PROSITE-ProRule" id="PRU00121"/>
    </source>
</evidence>
<dbReference type="Pfam" id="PF00051">
    <property type="entry name" value="Kringle"/>
    <property type="match status" value="1"/>
</dbReference>
<dbReference type="InterPro" id="IPR038178">
    <property type="entry name" value="Kringle_sf"/>
</dbReference>
<dbReference type="EMBL" id="CAJPEV010002005">
    <property type="protein sequence ID" value="CAG0895274.1"/>
    <property type="molecule type" value="Genomic_DNA"/>
</dbReference>
<dbReference type="InterPro" id="IPR013806">
    <property type="entry name" value="Kringle-like"/>
</dbReference>